<evidence type="ECO:0000313" key="2">
    <source>
        <dbReference type="EMBL" id="EPE26729.1"/>
    </source>
</evidence>
<keyword evidence="1" id="KW-0812">Transmembrane</keyword>
<evidence type="ECO:0000256" key="1">
    <source>
        <dbReference type="SAM" id="Phobius"/>
    </source>
</evidence>
<dbReference type="EMBL" id="KE145370">
    <property type="protein sequence ID" value="EPE26729.1"/>
    <property type="molecule type" value="Genomic_DNA"/>
</dbReference>
<dbReference type="GeneID" id="19461699"/>
<evidence type="ECO:0000313" key="3">
    <source>
        <dbReference type="Proteomes" id="UP000016922"/>
    </source>
</evidence>
<dbReference type="Proteomes" id="UP000016922">
    <property type="component" value="Unassembled WGS sequence"/>
</dbReference>
<keyword evidence="1" id="KW-0472">Membrane</keyword>
<protein>
    <submittedName>
        <fullName evidence="2">Uncharacterized protein</fullName>
    </submittedName>
</protein>
<dbReference type="OrthoDB" id="3779652at2759"/>
<dbReference type="KEGG" id="glz:GLAREA_02643"/>
<organism evidence="2 3">
    <name type="scientific">Glarea lozoyensis (strain ATCC 20868 / MF5171)</name>
    <dbReference type="NCBI Taxonomy" id="1116229"/>
    <lineage>
        <taxon>Eukaryota</taxon>
        <taxon>Fungi</taxon>
        <taxon>Dikarya</taxon>
        <taxon>Ascomycota</taxon>
        <taxon>Pezizomycotina</taxon>
        <taxon>Leotiomycetes</taxon>
        <taxon>Helotiales</taxon>
        <taxon>Helotiaceae</taxon>
        <taxon>Glarea</taxon>
    </lineage>
</organism>
<feature type="transmembrane region" description="Helical" evidence="1">
    <location>
        <begin position="6"/>
        <end position="27"/>
    </location>
</feature>
<reference evidence="2 3" key="1">
    <citation type="journal article" date="2013" name="BMC Genomics">
        <title>Genomics-driven discovery of the pneumocandin biosynthetic gene cluster in the fungus Glarea lozoyensis.</title>
        <authorList>
            <person name="Chen L."/>
            <person name="Yue Q."/>
            <person name="Zhang X."/>
            <person name="Xiang M."/>
            <person name="Wang C."/>
            <person name="Li S."/>
            <person name="Che Y."/>
            <person name="Ortiz-Lopez F.J."/>
            <person name="Bills G.F."/>
            <person name="Liu X."/>
            <person name="An Z."/>
        </authorList>
    </citation>
    <scope>NUCLEOTIDE SEQUENCE [LARGE SCALE GENOMIC DNA]</scope>
    <source>
        <strain evidence="3">ATCC 20868 / MF5171</strain>
    </source>
</reference>
<keyword evidence="3" id="KW-1185">Reference proteome</keyword>
<sequence>MVFDPLSVIGYVGTAAGLVGFLVSTVTRIEQYQRDFRDAAFKLNWYEDRLTSVEGEMTAWGRLWCGGYSEDDYQSFWGRKGFDSVQRKMTLIQHEVNGIGLLLYGQVLANEDGQVSGIVDRDWEHWKLQLQKLRSVDLISRIFFASFRGANLKERTSELEKMVSNLKSDTQRLLFEIQFRPTTNPTVDDDVLQRVLDRKAWVDEHKLILTKLFNLSRQWGKWSLVLRPPDEQGEPSSIDGGNGIKIEFDALSAVIDGQNTRDLGIVDFHPSQFLRTNPTINQWYSDEARDANRRVPTREDYLVARFTITRGRRETGYRQQLARAAIGLVNWTMLLWNTPWTDGICSCQLRFVTFRRKEINITVATFAAANTCEKTRRPHIMDKSLLMGISLAELAIMQSVTVNLCIGEATNFSVGGKTITEKELLDYVKTRNGPGYRSAVWYCFEYSRKLERGEGFRPHDILVFKENVIKRYDDVL</sequence>
<dbReference type="OMA" id="FECHARM"/>
<keyword evidence="1" id="KW-1133">Transmembrane helix</keyword>
<dbReference type="RefSeq" id="XP_008085919.1">
    <property type="nucleotide sequence ID" value="XM_008087728.1"/>
</dbReference>
<dbReference type="HOGENOM" id="CLU_573700_0_0_1"/>
<gene>
    <name evidence="2" type="ORF">GLAREA_02643</name>
</gene>
<accession>S3CNI0</accession>
<name>S3CNI0_GLAL2</name>
<proteinExistence type="predicted"/>
<dbReference type="AlphaFoldDB" id="S3CNI0"/>